<accession>A0A1L5P3X2</accession>
<gene>
    <name evidence="1" type="ORF">AM571_CH02034</name>
</gene>
<organism evidence="1 2">
    <name type="scientific">Rhizobium etli 8C-3</name>
    <dbReference type="NCBI Taxonomy" id="538025"/>
    <lineage>
        <taxon>Bacteria</taxon>
        <taxon>Pseudomonadati</taxon>
        <taxon>Pseudomonadota</taxon>
        <taxon>Alphaproteobacteria</taxon>
        <taxon>Hyphomicrobiales</taxon>
        <taxon>Rhizobiaceae</taxon>
        <taxon>Rhizobium/Agrobacterium group</taxon>
        <taxon>Rhizobium</taxon>
    </lineage>
</organism>
<evidence type="ECO:0000313" key="1">
    <source>
        <dbReference type="EMBL" id="APO74846.1"/>
    </source>
</evidence>
<evidence type="ECO:0000313" key="2">
    <source>
        <dbReference type="Proteomes" id="UP000185109"/>
    </source>
</evidence>
<evidence type="ECO:0008006" key="3">
    <source>
        <dbReference type="Google" id="ProtNLM"/>
    </source>
</evidence>
<dbReference type="InterPro" id="IPR010385">
    <property type="entry name" value="DUF982"/>
</dbReference>
<sequence length="81" mass="8866">MHINWSKPVTLALEGPDQWVVIHTTQAAAWALIEDWPIEDGPALNKACAVCADVMSGKRNREEARQAFIDAAIEAGIPIKD</sequence>
<reference evidence="1 2" key="1">
    <citation type="submission" date="2016-09" db="EMBL/GenBank/DDBJ databases">
        <title>The complete genome sequences of Rhizobium gallicum, symbiovars gallicum and phaseoli, symbionts associated to common bean (Phaseolus vulgaris).</title>
        <authorList>
            <person name="Bustos P."/>
            <person name="Santamaria R.I."/>
            <person name="Perez-Carrascal O.M."/>
            <person name="Juarez S."/>
            <person name="Lozano L."/>
            <person name="Martinez-Flores I."/>
            <person name="Martinez-Romero E."/>
            <person name="Cevallos M."/>
            <person name="Romero D."/>
            <person name="Davila G."/>
            <person name="Gonzalez V."/>
        </authorList>
    </citation>
    <scope>NUCLEOTIDE SEQUENCE [LARGE SCALE GENOMIC DNA]</scope>
    <source>
        <strain evidence="1 2">8C-3</strain>
    </source>
</reference>
<dbReference type="Gene3D" id="6.10.250.730">
    <property type="match status" value="1"/>
</dbReference>
<dbReference type="AlphaFoldDB" id="A0A1L5P3X2"/>
<proteinExistence type="predicted"/>
<protein>
    <recommendedName>
        <fullName evidence="3">DUF982 domain-containing protein</fullName>
    </recommendedName>
</protein>
<dbReference type="Pfam" id="PF06169">
    <property type="entry name" value="DUF982"/>
    <property type="match status" value="1"/>
</dbReference>
<name>A0A1L5P3X2_RHIET</name>
<dbReference type="RefSeq" id="WP_074061292.1">
    <property type="nucleotide sequence ID" value="NZ_CP017241.1"/>
</dbReference>
<dbReference type="EMBL" id="CP017241">
    <property type="protein sequence ID" value="APO74846.1"/>
    <property type="molecule type" value="Genomic_DNA"/>
</dbReference>
<dbReference type="Proteomes" id="UP000185109">
    <property type="component" value="Chromosome"/>
</dbReference>